<reference evidence="1" key="1">
    <citation type="submission" date="2021-06" db="EMBL/GenBank/DDBJ databases">
        <authorList>
            <person name="Kallberg Y."/>
            <person name="Tangrot J."/>
            <person name="Rosling A."/>
        </authorList>
    </citation>
    <scope>NUCLEOTIDE SEQUENCE</scope>
    <source>
        <strain evidence="1">CL551</strain>
    </source>
</reference>
<proteinExistence type="predicted"/>
<comment type="caution">
    <text evidence="1">The sequence shown here is derived from an EMBL/GenBank/DDBJ whole genome shotgun (WGS) entry which is preliminary data.</text>
</comment>
<protein>
    <submittedName>
        <fullName evidence="1">2787_t:CDS:1</fullName>
    </submittedName>
</protein>
<dbReference type="EMBL" id="CAJVPV010026648">
    <property type="protein sequence ID" value="CAG8732112.1"/>
    <property type="molecule type" value="Genomic_DNA"/>
</dbReference>
<evidence type="ECO:0000313" key="1">
    <source>
        <dbReference type="EMBL" id="CAG8732112.1"/>
    </source>
</evidence>
<sequence length="78" mass="9125">SKTREGAAKKSEDLLKQESNVFARLVQKLGYIKEVHHEINTDNTRLIKQSAYHISSSIREFVQQEIDQLKERDLIRES</sequence>
<accession>A0A9N9IDZ3</accession>
<evidence type="ECO:0000313" key="2">
    <source>
        <dbReference type="Proteomes" id="UP000789342"/>
    </source>
</evidence>
<organism evidence="1 2">
    <name type="scientific">Acaulospora morrowiae</name>
    <dbReference type="NCBI Taxonomy" id="94023"/>
    <lineage>
        <taxon>Eukaryota</taxon>
        <taxon>Fungi</taxon>
        <taxon>Fungi incertae sedis</taxon>
        <taxon>Mucoromycota</taxon>
        <taxon>Glomeromycotina</taxon>
        <taxon>Glomeromycetes</taxon>
        <taxon>Diversisporales</taxon>
        <taxon>Acaulosporaceae</taxon>
        <taxon>Acaulospora</taxon>
    </lineage>
</organism>
<feature type="non-terminal residue" evidence="1">
    <location>
        <position position="1"/>
    </location>
</feature>
<dbReference type="AlphaFoldDB" id="A0A9N9IDZ3"/>
<dbReference type="Proteomes" id="UP000789342">
    <property type="component" value="Unassembled WGS sequence"/>
</dbReference>
<keyword evidence="2" id="KW-1185">Reference proteome</keyword>
<dbReference type="OrthoDB" id="2446015at2759"/>
<gene>
    <name evidence="1" type="ORF">AMORRO_LOCUS14101</name>
</gene>
<name>A0A9N9IDZ3_9GLOM</name>